<evidence type="ECO:0000256" key="11">
    <source>
        <dbReference type="ARBA" id="ARBA00022892"/>
    </source>
</evidence>
<dbReference type="EMBL" id="PUHR01000142">
    <property type="protein sequence ID" value="KAG0662727.1"/>
    <property type="molecule type" value="Genomic_DNA"/>
</dbReference>
<gene>
    <name evidence="21" type="primary">COP1</name>
    <name evidence="21" type="ORF">C6P45_001054</name>
</gene>
<dbReference type="SUPFAM" id="SSF52490">
    <property type="entry name" value="Tubulin nucleotide-binding domain-like"/>
    <property type="match status" value="1"/>
</dbReference>
<dbReference type="PRINTS" id="PR01161">
    <property type="entry name" value="TUBULIN"/>
</dbReference>
<dbReference type="SMART" id="SM00865">
    <property type="entry name" value="Tubulin_C"/>
    <property type="match status" value="1"/>
</dbReference>
<dbReference type="PRINTS" id="PR00320">
    <property type="entry name" value="GPROTEINBRPT"/>
</dbReference>
<dbReference type="GO" id="GO:0006890">
    <property type="term" value="P:retrograde vesicle-mediated transport, Golgi to endoplasmic reticulum"/>
    <property type="evidence" value="ECO:0007669"/>
    <property type="project" value="TreeGrafter"/>
</dbReference>
<evidence type="ECO:0000256" key="8">
    <source>
        <dbReference type="ARBA" id="ARBA00022701"/>
    </source>
</evidence>
<evidence type="ECO:0000256" key="10">
    <source>
        <dbReference type="ARBA" id="ARBA00022741"/>
    </source>
</evidence>
<dbReference type="GO" id="GO:0006891">
    <property type="term" value="P:intra-Golgi vesicle-mediated transport"/>
    <property type="evidence" value="ECO:0007669"/>
    <property type="project" value="TreeGrafter"/>
</dbReference>
<keyword evidence="15" id="KW-0472">Membrane</keyword>
<name>A0A9P7B7B0_MAUEX</name>
<dbReference type="Pfam" id="PF03953">
    <property type="entry name" value="Tubulin_C"/>
    <property type="match status" value="1"/>
</dbReference>
<dbReference type="InterPro" id="IPR050844">
    <property type="entry name" value="Coatomer_complex_subunit"/>
</dbReference>
<dbReference type="SUPFAM" id="SSF55307">
    <property type="entry name" value="Tubulin C-terminal domain-like"/>
    <property type="match status" value="1"/>
</dbReference>
<keyword evidence="10" id="KW-0547">Nucleotide-binding</keyword>
<keyword evidence="14" id="KW-0342">GTP-binding</keyword>
<dbReference type="GO" id="GO:0006888">
    <property type="term" value="P:endoplasmic reticulum to Golgi vesicle-mediated transport"/>
    <property type="evidence" value="ECO:0007669"/>
    <property type="project" value="TreeGrafter"/>
</dbReference>
<evidence type="ECO:0000259" key="20">
    <source>
        <dbReference type="SMART" id="SM00865"/>
    </source>
</evidence>
<comment type="caution">
    <text evidence="21">The sequence shown here is derived from an EMBL/GenBank/DDBJ whole genome shotgun (WGS) entry which is preliminary data.</text>
</comment>
<dbReference type="SUPFAM" id="SSF50978">
    <property type="entry name" value="WD40 repeat-like"/>
    <property type="match status" value="1"/>
</dbReference>
<evidence type="ECO:0000256" key="5">
    <source>
        <dbReference type="ARBA" id="ARBA00022448"/>
    </source>
</evidence>
<evidence type="ECO:0000256" key="15">
    <source>
        <dbReference type="ARBA" id="ARBA00023136"/>
    </source>
</evidence>
<dbReference type="CDD" id="cd22948">
    <property type="entry name" value="Coatomer_WDAD_alpha"/>
    <property type="match status" value="1"/>
</dbReference>
<feature type="repeat" description="WD" evidence="18">
    <location>
        <begin position="133"/>
        <end position="174"/>
    </location>
</feature>
<proteinExistence type="inferred from homology"/>
<comment type="similarity">
    <text evidence="3">Belongs to the tubulin family.</text>
</comment>
<dbReference type="OrthoDB" id="10261470at2759"/>
<evidence type="ECO:0000256" key="2">
    <source>
        <dbReference type="ARBA" id="ARBA00004267"/>
    </source>
</evidence>
<feature type="repeat" description="WD" evidence="18">
    <location>
        <begin position="91"/>
        <end position="132"/>
    </location>
</feature>
<dbReference type="InterPro" id="IPR018316">
    <property type="entry name" value="Tubulin/FtsZ_2-layer-sand-dom"/>
</dbReference>
<dbReference type="InterPro" id="IPR002454">
    <property type="entry name" value="Gamma_tubulin"/>
</dbReference>
<dbReference type="InterPro" id="IPR004057">
    <property type="entry name" value="Epsilon_tubulin"/>
</dbReference>
<dbReference type="GO" id="GO:0005525">
    <property type="term" value="F:GTP binding"/>
    <property type="evidence" value="ECO:0007669"/>
    <property type="project" value="UniProtKB-KW"/>
</dbReference>
<dbReference type="Gene3D" id="1.10.287.600">
    <property type="entry name" value="Helix hairpin bin"/>
    <property type="match status" value="1"/>
</dbReference>
<evidence type="ECO:0000256" key="13">
    <source>
        <dbReference type="ARBA" id="ARBA00023034"/>
    </source>
</evidence>
<keyword evidence="5" id="KW-0813">Transport</keyword>
<feature type="repeat" description="WD" evidence="18">
    <location>
        <begin position="49"/>
        <end position="90"/>
    </location>
</feature>
<dbReference type="Gene3D" id="1.25.40.470">
    <property type="match status" value="1"/>
</dbReference>
<dbReference type="InterPro" id="IPR023123">
    <property type="entry name" value="Tubulin_C"/>
</dbReference>
<evidence type="ECO:0000256" key="6">
    <source>
        <dbReference type="ARBA" id="ARBA00022490"/>
    </source>
</evidence>
<evidence type="ECO:0000256" key="12">
    <source>
        <dbReference type="ARBA" id="ARBA00022927"/>
    </source>
</evidence>
<keyword evidence="12" id="KW-0653">Protein transport</keyword>
<dbReference type="PROSITE" id="PS00678">
    <property type="entry name" value="WD_REPEATS_1"/>
    <property type="match status" value="2"/>
</dbReference>
<dbReference type="Gene3D" id="2.130.10.10">
    <property type="entry name" value="YVTN repeat-like/Quinoprotein amine dehydrogenase"/>
    <property type="match status" value="1"/>
</dbReference>
<dbReference type="InterPro" id="IPR008280">
    <property type="entry name" value="Tub_FtsZ_C"/>
</dbReference>
<keyword evidence="22" id="KW-1185">Reference proteome</keyword>
<dbReference type="GO" id="GO:0031122">
    <property type="term" value="P:cytoplasmic microtubule organization"/>
    <property type="evidence" value="ECO:0007669"/>
    <property type="project" value="InterPro"/>
</dbReference>
<dbReference type="GO" id="GO:0005874">
    <property type="term" value="C:microtubule"/>
    <property type="evidence" value="ECO:0007669"/>
    <property type="project" value="UniProtKB-KW"/>
</dbReference>
<dbReference type="Proteomes" id="UP000750334">
    <property type="component" value="Unassembled WGS sequence"/>
</dbReference>
<dbReference type="Pfam" id="PF23953">
    <property type="entry name" value="TPR_COPA_B"/>
    <property type="match status" value="1"/>
</dbReference>
<dbReference type="InterPro" id="IPR036322">
    <property type="entry name" value="WD40_repeat_dom_sf"/>
</dbReference>
<dbReference type="GO" id="GO:0007020">
    <property type="term" value="P:microtubule nucleation"/>
    <property type="evidence" value="ECO:0007669"/>
    <property type="project" value="InterPro"/>
</dbReference>
<evidence type="ECO:0000259" key="19">
    <source>
        <dbReference type="SMART" id="SM00864"/>
    </source>
</evidence>
<dbReference type="GO" id="GO:0030126">
    <property type="term" value="C:COPI vesicle coat"/>
    <property type="evidence" value="ECO:0007669"/>
    <property type="project" value="InterPro"/>
</dbReference>
<dbReference type="InterPro" id="IPR003008">
    <property type="entry name" value="Tubulin_FtsZ_GTPase"/>
</dbReference>
<dbReference type="PROSITE" id="PS50294">
    <property type="entry name" value="WD_REPEATS_REGION"/>
    <property type="match status" value="5"/>
</dbReference>
<keyword evidence="11" id="KW-0931">ER-Golgi transport</keyword>
<evidence type="ECO:0000256" key="18">
    <source>
        <dbReference type="PROSITE-ProRule" id="PRU00221"/>
    </source>
</evidence>
<dbReference type="Pfam" id="PF00091">
    <property type="entry name" value="Tubulin"/>
    <property type="match status" value="1"/>
</dbReference>
<dbReference type="PROSITE" id="PS00227">
    <property type="entry name" value="TUBULIN"/>
    <property type="match status" value="1"/>
</dbReference>
<dbReference type="InterPro" id="IPR047312">
    <property type="entry name" value="Coatomer_alpha_WD-assoc_reg"/>
</dbReference>
<dbReference type="FunFam" id="1.25.40.470:FF:000002">
    <property type="entry name" value="Coatomer subunit alpha"/>
    <property type="match status" value="1"/>
</dbReference>
<evidence type="ECO:0000256" key="4">
    <source>
        <dbReference type="ARBA" id="ARBA00018848"/>
    </source>
</evidence>
<dbReference type="PRINTS" id="PR01519">
    <property type="entry name" value="EPSLNTUBULIN"/>
</dbReference>
<evidence type="ECO:0000256" key="17">
    <source>
        <dbReference type="ARBA" id="ARBA00033229"/>
    </source>
</evidence>
<organism evidence="21 22">
    <name type="scientific">Maudiozyma exigua</name>
    <name type="common">Yeast</name>
    <name type="synonym">Kazachstania exigua</name>
    <dbReference type="NCBI Taxonomy" id="34358"/>
    <lineage>
        <taxon>Eukaryota</taxon>
        <taxon>Fungi</taxon>
        <taxon>Dikarya</taxon>
        <taxon>Ascomycota</taxon>
        <taxon>Saccharomycotina</taxon>
        <taxon>Saccharomycetes</taxon>
        <taxon>Saccharomycetales</taxon>
        <taxon>Saccharomycetaceae</taxon>
        <taxon>Maudiozyma</taxon>
    </lineage>
</organism>
<evidence type="ECO:0000256" key="3">
    <source>
        <dbReference type="ARBA" id="ARBA00009636"/>
    </source>
</evidence>
<dbReference type="GO" id="GO:0000139">
    <property type="term" value="C:Golgi membrane"/>
    <property type="evidence" value="ECO:0007669"/>
    <property type="project" value="UniProtKB-SubCell"/>
</dbReference>
<dbReference type="PROSITE" id="PS50082">
    <property type="entry name" value="WD_REPEATS_2"/>
    <property type="match status" value="5"/>
</dbReference>
<dbReference type="InterPro" id="IPR019775">
    <property type="entry name" value="WD40_repeat_CS"/>
</dbReference>
<evidence type="ECO:0000256" key="16">
    <source>
        <dbReference type="ARBA" id="ARBA00023212"/>
    </source>
</evidence>
<keyword evidence="8" id="KW-0493">Microtubule</keyword>
<dbReference type="SMART" id="SM00320">
    <property type="entry name" value="WD40"/>
    <property type="match status" value="7"/>
</dbReference>
<dbReference type="InterPro" id="IPR000217">
    <property type="entry name" value="Tubulin"/>
</dbReference>
<dbReference type="Pfam" id="PF04053">
    <property type="entry name" value="B-prop_COPA_B_2nd"/>
    <property type="match status" value="1"/>
</dbReference>
<dbReference type="PANTHER" id="PTHR19876:SF1">
    <property type="entry name" value="COATOMER SUBUNIT ALPHA"/>
    <property type="match status" value="1"/>
</dbReference>
<dbReference type="SUPFAM" id="SSF82171">
    <property type="entry name" value="DPP6 N-terminal domain-like"/>
    <property type="match status" value="1"/>
</dbReference>
<feature type="repeat" description="WD" evidence="18">
    <location>
        <begin position="205"/>
        <end position="246"/>
    </location>
</feature>
<reference evidence="21 22" key="1">
    <citation type="submission" date="2020-11" db="EMBL/GenBank/DDBJ databases">
        <title>Kefir isolates.</title>
        <authorList>
            <person name="Marcisauskas S."/>
            <person name="Kim Y."/>
            <person name="Blasche S."/>
        </authorList>
    </citation>
    <scope>NUCLEOTIDE SEQUENCE [LARGE SCALE GENOMIC DNA]</scope>
    <source>
        <strain evidence="21 22">OG2</strain>
    </source>
</reference>
<evidence type="ECO:0000256" key="14">
    <source>
        <dbReference type="ARBA" id="ARBA00023134"/>
    </source>
</evidence>
<feature type="domain" description="Tubulin/FtsZ GTPase" evidence="19">
    <location>
        <begin position="1222"/>
        <end position="1415"/>
    </location>
</feature>
<sequence>MKMLTKFESKSTRAKGIAFHPSRPWVLVALFSSTIQLWDYRMGTLLHRFEGHEGPVRGVDFHPTQPIFASTGDDTTIKIWSLDTNKCIHTFTGHLDYVRTVFFHNELPWLITASDDQTIRIWNWQNRKEIACLTGHNHFVMCAQFHPSEDLIVSASLDETVRVWDISGLRKKHSAPGAMTVEEQIIAQQNLLDGGFGDYLVKFILEGHTRGVNWASFHPTLPLIVSGGDDRQVKLWRMSATKAWEVDTCRGHTNNVDCVTFHPHQNLILSAGEDKTLRIWDLDKRVPVKQFKRENDRFWLIASHPNINLFGAAHDSGIMIFKLDRERPCSTIYQNQLFYVNKQKQVQSFDLIKGITSLPYVSLKNIGQIWSAFRSISYNPSQHSLLVNEANDKFALVLLPKEPTGQIEPTNTIEDSGNFATFVARNRFVVYNKYTESIEIRNLENKTTKSIKIDGPVRDIVYGGPGNVLLLHPREVVLYDVQQSKKLASITAKNVKYVSWSNDGQYVALMSKHTITLATKKLELINSMHETIRIKSAAWDETGVLIYSTLNHIRYSLLNGDRGIIKTLENTLYITRVKDKYVYTLNREGEVKVLAIDPTEYRFKKALVNKNFPEVLRIIKTSNLVGQNIISYLQKSGYPEIALQFVQDPQVRFDLALESGNLTVALEEAKKLNDATTWERLNKEALLQGNTTMSEMIYQTQNAFDRLSFLYLLTGDNGKLAKMETIAENRGDVLGMILNSVYNNSTTARADIFAESGSLPLAYAIAKANGDESKASEYLGQAEIDGATVVLPDFVSSTTNIKTPVSHEPFTKWPIKDAELSYFEKAISGQVEDLEINEETTEVENTNIAGTEEPIFADEESENEEAGAWDMGDEDLDIGEDVEEVNEGEKPTTVEENSSETATWVKNSKLPSVLVAAGAFSAAGEALNKQVGVVEFEPLRKYFTERYESCRTYLAATPVELPAIEGFIRASTEGNDKILPFSQDISVVVEKLQDGFKLFKANKLEEAIEVFRSIIYLTMLLVVDNDEDEKNARETLKVAKEYILGLSIELKRRSLDPSDVKRNLELAAYFTKADLLPLHRSNALQVAMSQNFKHKNFVQASYFASEFLNIVSTGTRAEQARKIKSRADSKASDEVTIDFDPYAEFQVCAATYTPIYKDTPSVQDPLTGAVYQASEKGNIDRITLVTKIGAPASGLRIHGKTIEHNISNSESRIFRDDDTNPFFKQYQEDRYIPRAIMLDLEPGVINENLNAFPDFFDPASVWVSKERYGAGNSWASGFEQGQKNQETFLNMIDKQLDSTDNFEGFQLLHSVAGGTGSGLGSHLLETLADRYQKKLLTTYSVFPSGDAEVVVQPYNTVLTLRRLAEDSDASIVFDNTALSSLSEKVFQTKKTDYNETNQLIASVLSSISNSIRFPSYLYISLQSIFSTLIPTPELHFLTPSFTPFTSDYVTGGRDYKRNTAYDILLDLIDNPNSLVTKTSKKPVYLNVYSTIIGDIDRNDISRGINKIQQRLQFAAWSPTIIHVNMGRRSNYLKKMPNHENQVNGMMLSNSSGIVPLLERACKSFDMIYSRKAFVNSFESMETFNGEEFRESREVVQSLMEEYTAAEDKSYLDEVLLDDENVIGEYEDNDIVGNGNEVDAEGDNIM</sequence>
<protein>
    <recommendedName>
        <fullName evidence="4">Tubulin gamma chain</fullName>
    </recommendedName>
    <alternativeName>
        <fullName evidence="17">Gamma-tubulin</fullName>
    </alternativeName>
</protein>
<dbReference type="GO" id="GO:0005198">
    <property type="term" value="F:structural molecule activity"/>
    <property type="evidence" value="ECO:0007669"/>
    <property type="project" value="InterPro"/>
</dbReference>
<comment type="subcellular location">
    <subcellularLocation>
        <location evidence="2">Cytoplasm</location>
        <location evidence="2">Cytoskeleton</location>
        <location evidence="2">Microtubule organizing center</location>
    </subcellularLocation>
    <subcellularLocation>
        <location evidence="1">Golgi apparatus membrane</location>
        <topology evidence="1">Peripheral membrane protein</topology>
        <orientation evidence="1">Cytoplasmic side</orientation>
    </subcellularLocation>
</comment>
<dbReference type="InterPro" id="IPR006692">
    <property type="entry name" value="Beta-prop_COPA/B_2nd"/>
</dbReference>
<evidence type="ECO:0000256" key="7">
    <source>
        <dbReference type="ARBA" id="ARBA00022574"/>
    </source>
</evidence>
<dbReference type="SMART" id="SM00864">
    <property type="entry name" value="Tubulin"/>
    <property type="match status" value="1"/>
</dbReference>
<dbReference type="InterPro" id="IPR036525">
    <property type="entry name" value="Tubulin/FtsZ_GTPase_sf"/>
</dbReference>
<keyword evidence="6" id="KW-0963">Cytoplasm</keyword>
<feature type="domain" description="Tubulin/FtsZ 2-layer sandwich" evidence="20">
    <location>
        <begin position="1417"/>
        <end position="1562"/>
    </location>
</feature>
<evidence type="ECO:0000256" key="9">
    <source>
        <dbReference type="ARBA" id="ARBA00022737"/>
    </source>
</evidence>
<dbReference type="GO" id="GO:0000930">
    <property type="term" value="C:gamma-tubulin complex"/>
    <property type="evidence" value="ECO:0007669"/>
    <property type="project" value="InterPro"/>
</dbReference>
<dbReference type="InterPro" id="IPR056176">
    <property type="entry name" value="TPR_COPA_B"/>
</dbReference>
<dbReference type="Pfam" id="PF00400">
    <property type="entry name" value="WD40"/>
    <property type="match status" value="5"/>
</dbReference>
<dbReference type="InterPro" id="IPR001680">
    <property type="entry name" value="WD40_rpt"/>
</dbReference>
<dbReference type="CDD" id="cd00200">
    <property type="entry name" value="WD40"/>
    <property type="match status" value="1"/>
</dbReference>
<evidence type="ECO:0000313" key="22">
    <source>
        <dbReference type="Proteomes" id="UP000750334"/>
    </source>
</evidence>
<dbReference type="Gene3D" id="3.30.1330.20">
    <property type="entry name" value="Tubulin/FtsZ, C-terminal domain"/>
    <property type="match status" value="1"/>
</dbReference>
<feature type="repeat" description="WD" evidence="18">
    <location>
        <begin position="249"/>
        <end position="290"/>
    </location>
</feature>
<dbReference type="InterPro" id="IPR017975">
    <property type="entry name" value="Tubulin_CS"/>
</dbReference>
<dbReference type="Gene3D" id="3.40.50.1440">
    <property type="entry name" value="Tubulin/FtsZ, GTPase domain"/>
    <property type="match status" value="1"/>
</dbReference>
<dbReference type="GO" id="GO:0006886">
    <property type="term" value="P:intracellular protein transport"/>
    <property type="evidence" value="ECO:0007669"/>
    <property type="project" value="InterPro"/>
</dbReference>
<dbReference type="PANTHER" id="PTHR19876">
    <property type="entry name" value="COATOMER"/>
    <property type="match status" value="1"/>
</dbReference>
<dbReference type="Pfam" id="PF06957">
    <property type="entry name" value="COPI_C"/>
    <property type="match status" value="1"/>
</dbReference>
<accession>A0A9P7B7B0</accession>
<dbReference type="InterPro" id="IPR020472">
    <property type="entry name" value="WD40_PAC1"/>
</dbReference>
<keyword evidence="9" id="KW-0677">Repeat</keyword>
<dbReference type="InterPro" id="IPR015943">
    <property type="entry name" value="WD40/YVTN_repeat-like_dom_sf"/>
</dbReference>
<dbReference type="FunFam" id="2.130.10.10:FF:000010">
    <property type="entry name" value="Coatomer subunit alpha"/>
    <property type="match status" value="1"/>
</dbReference>
<evidence type="ECO:0000256" key="1">
    <source>
        <dbReference type="ARBA" id="ARBA00004255"/>
    </source>
</evidence>
<keyword evidence="7 18" id="KW-0853">WD repeat</keyword>
<dbReference type="InterPro" id="IPR037103">
    <property type="entry name" value="Tubulin/FtsZ-like_C"/>
</dbReference>
<evidence type="ECO:0000313" key="21">
    <source>
        <dbReference type="EMBL" id="KAG0662727.1"/>
    </source>
</evidence>
<keyword evidence="16" id="KW-0206">Cytoskeleton</keyword>
<dbReference type="CDD" id="cd02188">
    <property type="entry name" value="gamma_tubulin"/>
    <property type="match status" value="1"/>
</dbReference>
<keyword evidence="13" id="KW-0333">Golgi apparatus</keyword>
<dbReference type="InterPro" id="IPR010714">
    <property type="entry name" value="Coatomer_asu_C"/>
</dbReference>